<dbReference type="EMBL" id="LWAE01000013">
    <property type="protein sequence ID" value="KZL88848.1"/>
    <property type="molecule type" value="Genomic_DNA"/>
</dbReference>
<dbReference type="Gene3D" id="3.30.750.24">
    <property type="entry name" value="STAS domain"/>
    <property type="match status" value="1"/>
</dbReference>
<dbReference type="GO" id="GO:0043856">
    <property type="term" value="F:anti-sigma factor antagonist activity"/>
    <property type="evidence" value="ECO:0007669"/>
    <property type="project" value="TreeGrafter"/>
</dbReference>
<protein>
    <submittedName>
        <fullName evidence="2">Anti-sigma-B factor antagonist</fullName>
    </submittedName>
</protein>
<dbReference type="CDD" id="cd07043">
    <property type="entry name" value="STAS_anti-anti-sigma_factors"/>
    <property type="match status" value="1"/>
</dbReference>
<dbReference type="OrthoDB" id="9793697at2"/>
<sequence>MKNITIPENFSVEEASEYRKKLNELIENGEKDFTLDFSNCTFIDSTGLGVLVGVYKKCNELNGNFVVQSITNPQVLKIFKLTRLIKSSILRSSNASSHKPIGVWAFSPCDS</sequence>
<dbReference type="PROSITE" id="PS50801">
    <property type="entry name" value="STAS"/>
    <property type="match status" value="1"/>
</dbReference>
<dbReference type="Pfam" id="PF01740">
    <property type="entry name" value="STAS"/>
    <property type="match status" value="1"/>
</dbReference>
<dbReference type="AlphaFoldDB" id="A0A161WQE2"/>
<name>A0A161WQE2_9CLOT</name>
<dbReference type="SUPFAM" id="SSF52091">
    <property type="entry name" value="SpoIIaa-like"/>
    <property type="match status" value="1"/>
</dbReference>
<reference evidence="2 3" key="1">
    <citation type="submission" date="2016-04" db="EMBL/GenBank/DDBJ databases">
        <title>Genome sequence of Clostridium magnum DSM 2767.</title>
        <authorList>
            <person name="Poehlein A."/>
            <person name="Uhlig R."/>
            <person name="Fischer R."/>
            <person name="Bahl H."/>
            <person name="Daniel R."/>
        </authorList>
    </citation>
    <scope>NUCLEOTIDE SEQUENCE [LARGE SCALE GENOMIC DNA]</scope>
    <source>
        <strain evidence="2 3">DSM 2767</strain>
    </source>
</reference>
<evidence type="ECO:0000313" key="2">
    <source>
        <dbReference type="EMBL" id="KZL88848.1"/>
    </source>
</evidence>
<dbReference type="STRING" id="1121326.CLMAG_57520"/>
<dbReference type="PANTHER" id="PTHR33495:SF2">
    <property type="entry name" value="ANTI-SIGMA FACTOR ANTAGONIST TM_1081-RELATED"/>
    <property type="match status" value="1"/>
</dbReference>
<organism evidence="2 3">
    <name type="scientific">Clostridium magnum DSM 2767</name>
    <dbReference type="NCBI Taxonomy" id="1121326"/>
    <lineage>
        <taxon>Bacteria</taxon>
        <taxon>Bacillati</taxon>
        <taxon>Bacillota</taxon>
        <taxon>Clostridia</taxon>
        <taxon>Eubacteriales</taxon>
        <taxon>Clostridiaceae</taxon>
        <taxon>Clostridium</taxon>
    </lineage>
</organism>
<dbReference type="InterPro" id="IPR002645">
    <property type="entry name" value="STAS_dom"/>
</dbReference>
<accession>A0A161WQE2</accession>
<gene>
    <name evidence="2" type="primary">rsbV_5</name>
    <name evidence="2" type="ORF">CLMAG_57520</name>
</gene>
<dbReference type="PANTHER" id="PTHR33495">
    <property type="entry name" value="ANTI-SIGMA FACTOR ANTAGONIST TM_1081-RELATED-RELATED"/>
    <property type="match status" value="1"/>
</dbReference>
<evidence type="ECO:0000259" key="1">
    <source>
        <dbReference type="PROSITE" id="PS50801"/>
    </source>
</evidence>
<proteinExistence type="predicted"/>
<evidence type="ECO:0000313" key="3">
    <source>
        <dbReference type="Proteomes" id="UP000076603"/>
    </source>
</evidence>
<comment type="caution">
    <text evidence="2">The sequence shown here is derived from an EMBL/GenBank/DDBJ whole genome shotgun (WGS) entry which is preliminary data.</text>
</comment>
<keyword evidence="3" id="KW-1185">Reference proteome</keyword>
<dbReference type="Proteomes" id="UP000076603">
    <property type="component" value="Unassembled WGS sequence"/>
</dbReference>
<dbReference type="PATRIC" id="fig|1121326.3.peg.5808"/>
<dbReference type="RefSeq" id="WP_066630329.1">
    <property type="nucleotide sequence ID" value="NZ_LWAE01000013.1"/>
</dbReference>
<feature type="domain" description="STAS" evidence="1">
    <location>
        <begin position="1"/>
        <end position="84"/>
    </location>
</feature>
<dbReference type="InterPro" id="IPR036513">
    <property type="entry name" value="STAS_dom_sf"/>
</dbReference>